<feature type="compositionally biased region" description="Polar residues" evidence="1">
    <location>
        <begin position="82"/>
        <end position="93"/>
    </location>
</feature>
<name>A0AAW1Z087_CULAL</name>
<organism evidence="2 3">
    <name type="scientific">Culter alburnus</name>
    <name type="common">Topmouth culter</name>
    <dbReference type="NCBI Taxonomy" id="194366"/>
    <lineage>
        <taxon>Eukaryota</taxon>
        <taxon>Metazoa</taxon>
        <taxon>Chordata</taxon>
        <taxon>Craniata</taxon>
        <taxon>Vertebrata</taxon>
        <taxon>Euteleostomi</taxon>
        <taxon>Actinopterygii</taxon>
        <taxon>Neopterygii</taxon>
        <taxon>Teleostei</taxon>
        <taxon>Ostariophysi</taxon>
        <taxon>Cypriniformes</taxon>
        <taxon>Xenocyprididae</taxon>
        <taxon>Xenocypridinae</taxon>
        <taxon>Culter</taxon>
    </lineage>
</organism>
<feature type="region of interest" description="Disordered" evidence="1">
    <location>
        <begin position="82"/>
        <end position="102"/>
    </location>
</feature>
<dbReference type="Proteomes" id="UP001479290">
    <property type="component" value="Unassembled WGS sequence"/>
</dbReference>
<evidence type="ECO:0000256" key="1">
    <source>
        <dbReference type="SAM" id="MobiDB-lite"/>
    </source>
</evidence>
<proteinExistence type="predicted"/>
<evidence type="ECO:0000313" key="2">
    <source>
        <dbReference type="EMBL" id="KAK9954826.1"/>
    </source>
</evidence>
<reference evidence="2 3" key="1">
    <citation type="submission" date="2024-05" db="EMBL/GenBank/DDBJ databases">
        <title>A high-quality chromosomal-level genome assembly of Topmouth culter (Culter alburnus).</title>
        <authorList>
            <person name="Zhao H."/>
        </authorList>
    </citation>
    <scope>NUCLEOTIDE SEQUENCE [LARGE SCALE GENOMIC DNA]</scope>
    <source>
        <strain evidence="2">CATC2023</strain>
        <tissue evidence="2">Muscle</tissue>
    </source>
</reference>
<gene>
    <name evidence="2" type="ORF">ABG768_016866</name>
</gene>
<accession>A0AAW1Z087</accession>
<protein>
    <submittedName>
        <fullName evidence="2">Uncharacterized protein</fullName>
    </submittedName>
</protein>
<evidence type="ECO:0000313" key="3">
    <source>
        <dbReference type="Proteomes" id="UP001479290"/>
    </source>
</evidence>
<dbReference type="AlphaFoldDB" id="A0AAW1Z087"/>
<sequence>MQLLLNTCSHLRDQSASDGIMMFYRSEQMQKILLMVCVWGIFPLTTEQFPVLGGFNLLLYPVSGTGAYGPQMLLIPVTTTERNTQHNQTPQADSSKISSQSLSKPLNANSAFLQPEPGRGPAPSPAPILHQFPSEAPVLQGQMSNFIPSNVPLQVYSFVQQAVISDSGSSEEGEAAQVVYMVPVRVESPNMGVMEGSAPAPVPAPDPGHLHVPVTTSALETAAPPDAQGQLGKTLATETATRTDILRKKGL</sequence>
<comment type="caution">
    <text evidence="2">The sequence shown here is derived from an EMBL/GenBank/DDBJ whole genome shotgun (WGS) entry which is preliminary data.</text>
</comment>
<dbReference type="EMBL" id="JAWDJR010000022">
    <property type="protein sequence ID" value="KAK9954826.1"/>
    <property type="molecule type" value="Genomic_DNA"/>
</dbReference>
<keyword evidence="3" id="KW-1185">Reference proteome</keyword>